<dbReference type="PANTHER" id="PTHR11774:SF6">
    <property type="entry name" value="PROTEIN FARNESYLTRANSFERASE SUBUNIT BETA"/>
    <property type="match status" value="1"/>
</dbReference>
<comment type="function">
    <text evidence="9">Catalyzes the transfer of a farnesyl moiety from farnesyl diphosphate to a cysteine at the fourth position from the C-terminus of several proteins. The beta subunit is responsible for peptide-binding.</text>
</comment>
<dbReference type="CDD" id="cd02893">
    <property type="entry name" value="FTase"/>
    <property type="match status" value="1"/>
</dbReference>
<comment type="subunit">
    <text evidence="9">Heterodimer of an alpha and a beta subunit.</text>
</comment>
<dbReference type="GO" id="GO:0008270">
    <property type="term" value="F:zinc ion binding"/>
    <property type="evidence" value="ECO:0007669"/>
    <property type="project" value="UniProtKB-UniRule"/>
</dbReference>
<accession>A0A6H0XVN2</accession>
<keyword evidence="7" id="KW-0677">Repeat</keyword>
<evidence type="ECO:0000256" key="9">
    <source>
        <dbReference type="RuleBase" id="RU365056"/>
    </source>
</evidence>
<keyword evidence="8 9" id="KW-0862">Zinc</keyword>
<evidence type="ECO:0000256" key="5">
    <source>
        <dbReference type="ARBA" id="ARBA00022679"/>
    </source>
</evidence>
<dbReference type="SUPFAM" id="SSF48239">
    <property type="entry name" value="Terpenoid cyclases/Protein prenyltransferases"/>
    <property type="match status" value="1"/>
</dbReference>
<dbReference type="InterPro" id="IPR001330">
    <property type="entry name" value="Prenyltrans"/>
</dbReference>
<reference evidence="11 12" key="1">
    <citation type="journal article" date="2016" name="Sci. Rep.">
        <title>Peltaster fructicola genome reveals evolution from an invasive phytopathogen to an ectophytic parasite.</title>
        <authorList>
            <person name="Xu C."/>
            <person name="Chen H."/>
            <person name="Gleason M.L."/>
            <person name="Xu J.R."/>
            <person name="Liu H."/>
            <person name="Zhang R."/>
            <person name="Sun G."/>
        </authorList>
    </citation>
    <scope>NUCLEOTIDE SEQUENCE [LARGE SCALE GENOMIC DNA]</scope>
    <source>
        <strain evidence="11 12">LNHT1506</strain>
    </source>
</reference>
<dbReference type="Pfam" id="PF00432">
    <property type="entry name" value="Prenyltrans"/>
    <property type="match status" value="1"/>
</dbReference>
<dbReference type="Gene3D" id="1.50.10.20">
    <property type="match status" value="1"/>
</dbReference>
<dbReference type="PANTHER" id="PTHR11774">
    <property type="entry name" value="GERANYLGERANYL TRANSFERASE TYPE BETA SUBUNIT"/>
    <property type="match status" value="1"/>
</dbReference>
<keyword evidence="12" id="KW-1185">Reference proteome</keyword>
<dbReference type="GO" id="GO:0005965">
    <property type="term" value="C:protein farnesyltransferase complex"/>
    <property type="evidence" value="ECO:0007669"/>
    <property type="project" value="UniProtKB-UniRule"/>
</dbReference>
<keyword evidence="6 9" id="KW-0479">Metal-binding</keyword>
<evidence type="ECO:0000256" key="2">
    <source>
        <dbReference type="ARBA" id="ARBA00012702"/>
    </source>
</evidence>
<dbReference type="InterPro" id="IPR008930">
    <property type="entry name" value="Terpenoid_cyclase/PrenylTrfase"/>
</dbReference>
<dbReference type="FunFam" id="1.50.10.20:FF:000014">
    <property type="entry name" value="Protein farnesyltransferase subunit beta"/>
    <property type="match status" value="1"/>
</dbReference>
<gene>
    <name evidence="11" type="ORF">AMS68_004232</name>
</gene>
<dbReference type="AlphaFoldDB" id="A0A6H0XVN2"/>
<keyword evidence="4 9" id="KW-0637">Prenyltransferase</keyword>
<evidence type="ECO:0000256" key="7">
    <source>
        <dbReference type="ARBA" id="ARBA00022737"/>
    </source>
</evidence>
<evidence type="ECO:0000259" key="10">
    <source>
        <dbReference type="Pfam" id="PF00432"/>
    </source>
</evidence>
<comment type="catalytic activity">
    <reaction evidence="9">
        <text>L-cysteinyl-[protein] + (2E,6E)-farnesyl diphosphate = S-(2E,6E)-farnesyl-L-cysteinyl-[protein] + diphosphate</text>
        <dbReference type="Rhea" id="RHEA:13345"/>
        <dbReference type="Rhea" id="RHEA-COMP:10131"/>
        <dbReference type="Rhea" id="RHEA-COMP:11535"/>
        <dbReference type="ChEBI" id="CHEBI:29950"/>
        <dbReference type="ChEBI" id="CHEBI:33019"/>
        <dbReference type="ChEBI" id="CHEBI:86019"/>
        <dbReference type="ChEBI" id="CHEBI:175763"/>
    </reaction>
</comment>
<comment type="cofactor">
    <cofactor evidence="9">
        <name>Zn(2+)</name>
        <dbReference type="ChEBI" id="CHEBI:29105"/>
    </cofactor>
    <text evidence="9">Binds 1 zinc ion per subunit.</text>
</comment>
<keyword evidence="5 9" id="KW-0808">Transferase</keyword>
<evidence type="ECO:0000313" key="12">
    <source>
        <dbReference type="Proteomes" id="UP000503462"/>
    </source>
</evidence>
<dbReference type="EC" id="2.5.1.58" evidence="2 9"/>
<comment type="similarity">
    <text evidence="1 9">Belongs to the protein prenyltransferase subunit beta family.</text>
</comment>
<protein>
    <recommendedName>
        <fullName evidence="3 9">Protein farnesyltransferase subunit beta</fullName>
        <shortName evidence="9">FTase-beta</shortName>
        <ecNumber evidence="2 9">2.5.1.58</ecNumber>
    </recommendedName>
</protein>
<evidence type="ECO:0000256" key="3">
    <source>
        <dbReference type="ARBA" id="ARBA00015798"/>
    </source>
</evidence>
<evidence type="ECO:0000313" key="11">
    <source>
        <dbReference type="EMBL" id="QIW98714.1"/>
    </source>
</evidence>
<dbReference type="InterPro" id="IPR026872">
    <property type="entry name" value="FTB"/>
</dbReference>
<dbReference type="EMBL" id="CP051141">
    <property type="protein sequence ID" value="QIW98714.1"/>
    <property type="molecule type" value="Genomic_DNA"/>
</dbReference>
<proteinExistence type="inferred from homology"/>
<sequence length="463" mass="51283">MAATIDESRFEELSDSDIDLRTNEHTQQIYVESYVWPMWLDALHLDTIGDELTTNTSKIQQQTQAECMPYLMLDNVYDFDVNSHGLPHLNRAGHIKFLHKSLEPLSAGAQGMDAARPWFFYWTLQGMTAMGEDVSMYRDRLITTLRPLQNVSGGFAGGHGQNSHCAPSYSCVLALAMVGGLDMIDRTSMWHFLGQVKQPDGGFKVAVMAEEDIRGAYCAMTIISLLNLPLDLPQDAPARQHGLKSFSDGLSDWIARCQTYEGGIGGAPTNEAHGAYAFCALACLSILDAPERSIPACLDVPALEKWIVDIQTTPEGGFAGRTNKLVDSCYSHWVGGCWALLNAARQRQNDLWNRAGLIRYLLTCCQKAGKVAGMRDKPSTRPDAYHTCYALAGLSAATHHLQYQSSEDSLAAPYCWISRDPTQAEMNEWLIDQDDLVHSIHPVFVIPFGAVERTRSLFQGRGL</sequence>
<dbReference type="GO" id="GO:0004660">
    <property type="term" value="F:protein farnesyltransferase activity"/>
    <property type="evidence" value="ECO:0007669"/>
    <property type="project" value="UniProtKB-UniRule"/>
</dbReference>
<dbReference type="InterPro" id="IPR045089">
    <property type="entry name" value="PGGT1B-like"/>
</dbReference>
<feature type="domain" description="Prenyltransferase alpha-alpha toroid" evidence="10">
    <location>
        <begin position="89"/>
        <end position="446"/>
    </location>
</feature>
<evidence type="ECO:0000256" key="4">
    <source>
        <dbReference type="ARBA" id="ARBA00022602"/>
    </source>
</evidence>
<evidence type="ECO:0000256" key="6">
    <source>
        <dbReference type="ARBA" id="ARBA00022723"/>
    </source>
</evidence>
<evidence type="ECO:0000256" key="8">
    <source>
        <dbReference type="ARBA" id="ARBA00022833"/>
    </source>
</evidence>
<dbReference type="OrthoDB" id="10261146at2759"/>
<organism evidence="11 12">
    <name type="scientific">Peltaster fructicola</name>
    <dbReference type="NCBI Taxonomy" id="286661"/>
    <lineage>
        <taxon>Eukaryota</taxon>
        <taxon>Fungi</taxon>
        <taxon>Dikarya</taxon>
        <taxon>Ascomycota</taxon>
        <taxon>Pezizomycotina</taxon>
        <taxon>Dothideomycetes</taxon>
        <taxon>Dothideomycetes incertae sedis</taxon>
        <taxon>Peltaster</taxon>
    </lineage>
</organism>
<name>A0A6H0XVN2_9PEZI</name>
<evidence type="ECO:0000256" key="1">
    <source>
        <dbReference type="ARBA" id="ARBA00010497"/>
    </source>
</evidence>
<dbReference type="Proteomes" id="UP000503462">
    <property type="component" value="Chromosome 3"/>
</dbReference>
<dbReference type="GO" id="GO:0097354">
    <property type="term" value="P:prenylation"/>
    <property type="evidence" value="ECO:0007669"/>
    <property type="project" value="UniProtKB-UniRule"/>
</dbReference>